<dbReference type="EMBL" id="OFSM01000011">
    <property type="protein sequence ID" value="SOY29762.1"/>
    <property type="molecule type" value="Genomic_DNA"/>
</dbReference>
<evidence type="ECO:0000313" key="2">
    <source>
        <dbReference type="EMBL" id="SOY29762.1"/>
    </source>
</evidence>
<evidence type="ECO:0000256" key="1">
    <source>
        <dbReference type="SAM" id="Phobius"/>
    </source>
</evidence>
<feature type="transmembrane region" description="Helical" evidence="1">
    <location>
        <begin position="55"/>
        <end position="78"/>
    </location>
</feature>
<feature type="transmembrane region" description="Helical" evidence="1">
    <location>
        <begin position="31"/>
        <end position="49"/>
    </location>
</feature>
<name>A0A2K4ZH44_9FIRM</name>
<dbReference type="OrthoDB" id="7595353at2"/>
<proteinExistence type="predicted"/>
<organism evidence="2 3">
    <name type="scientific">Acetatifactor muris</name>
    <dbReference type="NCBI Taxonomy" id="879566"/>
    <lineage>
        <taxon>Bacteria</taxon>
        <taxon>Bacillati</taxon>
        <taxon>Bacillota</taxon>
        <taxon>Clostridia</taxon>
        <taxon>Lachnospirales</taxon>
        <taxon>Lachnospiraceae</taxon>
        <taxon>Acetatifactor</taxon>
    </lineage>
</organism>
<feature type="transmembrane region" description="Helical" evidence="1">
    <location>
        <begin position="6"/>
        <end position="24"/>
    </location>
</feature>
<keyword evidence="1" id="KW-0812">Transmembrane</keyword>
<keyword evidence="1" id="KW-1133">Transmembrane helix</keyword>
<dbReference type="RefSeq" id="WP_146040041.1">
    <property type="nucleotide sequence ID" value="NZ_CANRXC010000006.1"/>
</dbReference>
<protein>
    <submittedName>
        <fullName evidence="2">Chloroplast import component protein (Tic20)</fullName>
    </submittedName>
</protein>
<evidence type="ECO:0000313" key="3">
    <source>
        <dbReference type="Proteomes" id="UP000236311"/>
    </source>
</evidence>
<sequence length="95" mass="10680">MDKKTTDVVAYFTIFGWVAAYAAGDREASRFHLNQGLVINLTLIILTMLTRVPVIGIMAYVLEFAAVMFWIMGILYAVREQESEIPLLGGIRLLK</sequence>
<dbReference type="Proteomes" id="UP000236311">
    <property type="component" value="Unassembled WGS sequence"/>
</dbReference>
<keyword evidence="3" id="KW-1185">Reference proteome</keyword>
<dbReference type="AlphaFoldDB" id="A0A2K4ZH44"/>
<gene>
    <name evidence="2" type="ORF">AMURIS_02483</name>
</gene>
<keyword evidence="1" id="KW-0472">Membrane</keyword>
<reference evidence="2 3" key="1">
    <citation type="submission" date="2018-01" db="EMBL/GenBank/DDBJ databases">
        <authorList>
            <person name="Gaut B.S."/>
            <person name="Morton B.R."/>
            <person name="Clegg M.T."/>
            <person name="Duvall M.R."/>
        </authorList>
    </citation>
    <scope>NUCLEOTIDE SEQUENCE [LARGE SCALE GENOMIC DNA]</scope>
    <source>
        <strain evidence="2">GP69</strain>
    </source>
</reference>
<accession>A0A2K4ZH44</accession>